<evidence type="ECO:0000256" key="1">
    <source>
        <dbReference type="SAM" id="Phobius"/>
    </source>
</evidence>
<evidence type="ECO:0000313" key="4">
    <source>
        <dbReference type="Proteomes" id="UP001152320"/>
    </source>
</evidence>
<dbReference type="Proteomes" id="UP001152320">
    <property type="component" value="Chromosome 10"/>
</dbReference>
<gene>
    <name evidence="3" type="ORF">HOLleu_21990</name>
</gene>
<name>A0A9Q1H771_HOLLE</name>
<evidence type="ECO:0000259" key="2">
    <source>
        <dbReference type="PROSITE" id="PS50835"/>
    </source>
</evidence>
<feature type="domain" description="Ig-like" evidence="2">
    <location>
        <begin position="166"/>
        <end position="266"/>
    </location>
</feature>
<feature type="transmembrane region" description="Helical" evidence="1">
    <location>
        <begin position="287"/>
        <end position="308"/>
    </location>
</feature>
<organism evidence="3 4">
    <name type="scientific">Holothuria leucospilota</name>
    <name type="common">Black long sea cucumber</name>
    <name type="synonym">Mertensiothuria leucospilota</name>
    <dbReference type="NCBI Taxonomy" id="206669"/>
    <lineage>
        <taxon>Eukaryota</taxon>
        <taxon>Metazoa</taxon>
        <taxon>Echinodermata</taxon>
        <taxon>Eleutherozoa</taxon>
        <taxon>Echinozoa</taxon>
        <taxon>Holothuroidea</taxon>
        <taxon>Aspidochirotacea</taxon>
        <taxon>Aspidochirotida</taxon>
        <taxon>Holothuriidae</taxon>
        <taxon>Holothuria</taxon>
    </lineage>
</organism>
<dbReference type="SUPFAM" id="SSF48726">
    <property type="entry name" value="Immunoglobulin"/>
    <property type="match status" value="2"/>
</dbReference>
<evidence type="ECO:0000313" key="3">
    <source>
        <dbReference type="EMBL" id="KAJ8034950.1"/>
    </source>
</evidence>
<comment type="caution">
    <text evidence="3">The sequence shown here is derived from an EMBL/GenBank/DDBJ whole genome shotgun (WGS) entry which is preliminary data.</text>
</comment>
<keyword evidence="1" id="KW-0812">Transmembrane</keyword>
<dbReference type="InterPro" id="IPR007110">
    <property type="entry name" value="Ig-like_dom"/>
</dbReference>
<feature type="transmembrane region" description="Helical" evidence="1">
    <location>
        <begin position="30"/>
        <end position="50"/>
    </location>
</feature>
<dbReference type="Gene3D" id="2.60.40.10">
    <property type="entry name" value="Immunoglobulins"/>
    <property type="match status" value="1"/>
</dbReference>
<sequence>MQNLYSGSNSCFCWRHFLETIRLAGTVKMAFVKLIVSIIKILAVVCFVTISDGFADITCPKLVAIEEGSTAVVACNTTGKTTSLAYWYIGDSATTKPILRLENGKLGGTKYGVGYYNISSSGEMIITNATTRHEALYTVLMYFTDDTDVSKHITVNITVSPLPLCPVIDVCSPCEKCTLSVNDTGTLTCSIVGVRPLMPLKWIIKFQDGIGVVEHLPIIVHDVSSNTWNSSIQITYKVRSCHQEASFQCVAQDDLSLLKHSDSSIRIHTGNCTGKTPDSNGMATAKVVTFVVIFVGIVAATFVIMYIIKNRCTGSATSVSDKQRSLPTNEDKSAKRLATCLKKKYKARCTGNLLPWGNLNEVEDFYAASQCEIAHTNGLISLTSTDKIFSSNAIRDEQLVLVTGKTRYWETLFTEQLIQQWIQNQENDFLLLFASKKEVKTSVKVLDFLKKETSVDGNLLINGIKNRKCVLLLHGLENIVLDGKEHSTGQNNGRESFSSENPLANMTLRNLFSSSSEHPHHQIQILVTAWHKHTTGDILPWPHAKISVSHVHRDQFNEFLKRVYNRFINSSEYISSIKSVSDKPIIHNATARSSKKTCAENKGNSDAYSTSKDVAEKLDCKVTRKQREMLSNESEGLLSEAEKNKEDDSLEIDRKICHIQDIFSKFQFYEEFKENPLHLSMIVHTVIQRYFSQNADVNDVNMLSNEEIICSVLERLHNSFVEQHVENNCYENSVRESLEKLAAYLIVSQNIPNDQQNFNSSKCHEDFNLAVNMSILEYSNKTKDLQLPEKDSNSSQMSCVEFSHRNFTHYFAANYYIHSKRYYNEGVAKYDLSRNFPVLKFLIHLATTQIRPLFDAVQKFQKNDDIIDFLYEWDNGDGVNKVITEQDGKDIYVTNLSDSIHRKAFASFCEKCSLKQIKWKLLSISGRFSLSFLTFLTLPKVDSIIFSDLELMEGEFCQIMSWLSEKNMTESLRFLECTVPTKFSANFLTEIKALKESKLQTLLQPDETNTEVFLFDYETAKWLKKSKLGTSGKN</sequence>
<dbReference type="InterPro" id="IPR036179">
    <property type="entry name" value="Ig-like_dom_sf"/>
</dbReference>
<dbReference type="EMBL" id="JAIZAY010000010">
    <property type="protein sequence ID" value="KAJ8034950.1"/>
    <property type="molecule type" value="Genomic_DNA"/>
</dbReference>
<keyword evidence="4" id="KW-1185">Reference proteome</keyword>
<proteinExistence type="predicted"/>
<dbReference type="InterPro" id="IPR013783">
    <property type="entry name" value="Ig-like_fold"/>
</dbReference>
<dbReference type="PROSITE" id="PS50835">
    <property type="entry name" value="IG_LIKE"/>
    <property type="match status" value="1"/>
</dbReference>
<keyword evidence="1" id="KW-0472">Membrane</keyword>
<keyword evidence="1" id="KW-1133">Transmembrane helix</keyword>
<accession>A0A9Q1H771</accession>
<dbReference type="OrthoDB" id="120976at2759"/>
<protein>
    <recommendedName>
        <fullName evidence="2">Ig-like domain-containing protein</fullName>
    </recommendedName>
</protein>
<dbReference type="AlphaFoldDB" id="A0A9Q1H771"/>
<reference evidence="3" key="1">
    <citation type="submission" date="2021-10" db="EMBL/GenBank/DDBJ databases">
        <title>Tropical sea cucumber genome reveals ecological adaptation and Cuvierian tubules defense mechanism.</title>
        <authorList>
            <person name="Chen T."/>
        </authorList>
    </citation>
    <scope>NUCLEOTIDE SEQUENCE</scope>
    <source>
        <strain evidence="3">Nanhai2018</strain>
        <tissue evidence="3">Muscle</tissue>
    </source>
</reference>